<feature type="region of interest" description="Disordered" evidence="1">
    <location>
        <begin position="42"/>
        <end position="76"/>
    </location>
</feature>
<dbReference type="Proteomes" id="UP000244496">
    <property type="component" value="Chromosome"/>
</dbReference>
<organism evidence="2 3">
    <name type="scientific">Paragemmobacter aquarius</name>
    <dbReference type="NCBI Taxonomy" id="2169400"/>
    <lineage>
        <taxon>Bacteria</taxon>
        <taxon>Pseudomonadati</taxon>
        <taxon>Pseudomonadota</taxon>
        <taxon>Alphaproteobacteria</taxon>
        <taxon>Rhodobacterales</taxon>
        <taxon>Paracoccaceae</taxon>
        <taxon>Paragemmobacter</taxon>
    </lineage>
</organism>
<dbReference type="KEGG" id="geh:HYN69_12565"/>
<feature type="region of interest" description="Disordered" evidence="1">
    <location>
        <begin position="1"/>
        <end position="30"/>
    </location>
</feature>
<name>A0A2S0UN39_9RHOB</name>
<dbReference type="RefSeq" id="WP_108436043.1">
    <property type="nucleotide sequence ID" value="NZ_CP028918.1"/>
</dbReference>
<evidence type="ECO:0000256" key="1">
    <source>
        <dbReference type="SAM" id="MobiDB-lite"/>
    </source>
</evidence>
<reference evidence="2 3" key="1">
    <citation type="submission" date="2018-04" db="EMBL/GenBank/DDBJ databases">
        <title>Genome sequencing of Gemmobacter.</title>
        <authorList>
            <person name="Yi H."/>
            <person name="Baek M.-G."/>
        </authorList>
    </citation>
    <scope>NUCLEOTIDE SEQUENCE [LARGE SCALE GENOMIC DNA]</scope>
    <source>
        <strain evidence="2 3">HYN0069</strain>
    </source>
</reference>
<accession>A0A2S0UN39</accession>
<keyword evidence="3" id="KW-1185">Reference proteome</keyword>
<dbReference type="EMBL" id="CP028918">
    <property type="protein sequence ID" value="AWB49226.1"/>
    <property type="molecule type" value="Genomic_DNA"/>
</dbReference>
<proteinExistence type="predicted"/>
<evidence type="ECO:0000313" key="2">
    <source>
        <dbReference type="EMBL" id="AWB49226.1"/>
    </source>
</evidence>
<protein>
    <submittedName>
        <fullName evidence="2">Uncharacterized protein</fullName>
    </submittedName>
</protein>
<gene>
    <name evidence="2" type="ORF">HYN69_12565</name>
</gene>
<sequence>MTALALIQAATTRPRHHAHPTPHPNTPRLDATATSRIIVGSALPARPANQRNLRRHPVGITAPLPDSAAAPDGPRSLITTHAYRKASAP</sequence>
<evidence type="ECO:0000313" key="3">
    <source>
        <dbReference type="Proteomes" id="UP000244496"/>
    </source>
</evidence>
<dbReference type="AlphaFoldDB" id="A0A2S0UN39"/>